<sequence length="244" mass="27676">MYLHTTFKMKAVLILSAIVGCVSGGFQKLSNRNIHGNEFENHPSGELVYEIRTTWNSIPVLHSAVTIYFKPHVEGLIMEVNAPFFDDPKSPPGEPGEPFNGLWDFEVVESFFLNNGTTQYLEVELCPHGQHLVLLLSGVGNAFKKELELKFNVDTTSDWGKWYGSALIPWSYFPPNVNMMNSYAIHGSGIGRTYEALYPIPPEEIIDGQGPNFHRLEYFQEFSLKWIMGEAWEQPVSDLWESSP</sequence>
<dbReference type="Proteomes" id="UP000694892">
    <property type="component" value="Chromosome 1S"/>
</dbReference>
<reference evidence="4" key="1">
    <citation type="journal article" date="2016" name="Nature">
        <title>Genome evolution in the allotetraploid frog Xenopus laevis.</title>
        <authorList>
            <person name="Session A.M."/>
            <person name="Uno Y."/>
            <person name="Kwon T."/>
            <person name="Chapman J.A."/>
            <person name="Toyoda A."/>
            <person name="Takahashi S."/>
            <person name="Fukui A."/>
            <person name="Hikosaka A."/>
            <person name="Suzuki A."/>
            <person name="Kondo M."/>
            <person name="van Heeringen S.J."/>
            <person name="Quigley I."/>
            <person name="Heinz S."/>
            <person name="Ogino H."/>
            <person name="Ochi H."/>
            <person name="Hellsten U."/>
            <person name="Lyons J.B."/>
            <person name="Simakov O."/>
            <person name="Putnam N."/>
            <person name="Stites J."/>
            <person name="Kuroki Y."/>
            <person name="Tanaka T."/>
            <person name="Michiue T."/>
            <person name="Watanabe M."/>
            <person name="Bogdanovic O."/>
            <person name="Lister R."/>
            <person name="Georgiou G."/>
            <person name="Paranjpe S.S."/>
            <person name="van Kruijsbergen I."/>
            <person name="Shu S."/>
            <person name="Carlson J."/>
            <person name="Kinoshita T."/>
            <person name="Ohta Y."/>
            <person name="Mawaribuchi S."/>
            <person name="Jenkins J."/>
            <person name="Grimwood J."/>
            <person name="Schmutz J."/>
            <person name="Mitros T."/>
            <person name="Mozaffari S.V."/>
            <person name="Suzuki Y."/>
            <person name="Haramoto Y."/>
            <person name="Yamamoto T.S."/>
            <person name="Takagi C."/>
            <person name="Heald R."/>
            <person name="Miller K."/>
            <person name="Haudenschild C."/>
            <person name="Kitzman J."/>
            <person name="Nakayama T."/>
            <person name="Izutsu Y."/>
            <person name="Robert J."/>
            <person name="Fortriede J."/>
            <person name="Burns K."/>
            <person name="Lotay V."/>
            <person name="Karimi K."/>
            <person name="Yasuoka Y."/>
            <person name="Dichmann D.S."/>
            <person name="Flajnik M.F."/>
            <person name="Houston D.W."/>
            <person name="Shendure J."/>
            <person name="DuPasquier L."/>
            <person name="Vize P.D."/>
            <person name="Zorn A.M."/>
            <person name="Ito M."/>
            <person name="Marcotte E.M."/>
            <person name="Wallingford J.B."/>
            <person name="Ito Y."/>
            <person name="Asashima M."/>
            <person name="Ueno N."/>
            <person name="Matsuda Y."/>
            <person name="Veenstra G.J."/>
            <person name="Fujiyama A."/>
            <person name="Harland R.M."/>
            <person name="Taira M."/>
            <person name="Rokhsar D.S."/>
        </authorList>
    </citation>
    <scope>NUCLEOTIDE SEQUENCE [LARGE SCALE GENOMIC DNA]</scope>
    <source>
        <strain evidence="4">J</strain>
    </source>
</reference>
<protein>
    <submittedName>
        <fullName evidence="3">Uncharacterized protein</fullName>
    </submittedName>
</protein>
<keyword evidence="2" id="KW-0732">Signal</keyword>
<feature type="signal peptide" evidence="2">
    <location>
        <begin position="1"/>
        <end position="24"/>
    </location>
</feature>
<evidence type="ECO:0000313" key="3">
    <source>
        <dbReference type="EMBL" id="OCT97080.1"/>
    </source>
</evidence>
<evidence type="ECO:0000313" key="4">
    <source>
        <dbReference type="Proteomes" id="UP000694892"/>
    </source>
</evidence>
<dbReference type="PANTHER" id="PTHR31475">
    <property type="entry name" value="UPF0462 PROTEIN"/>
    <property type="match status" value="1"/>
</dbReference>
<accession>A0A974DTC0</accession>
<gene>
    <name evidence="3" type="ORF">XELAEV_18009303mg</name>
</gene>
<comment type="similarity">
    <text evidence="1">Belongs to the UPF0462 family.</text>
</comment>
<dbReference type="PANTHER" id="PTHR31475:SF6">
    <property type="entry name" value="UPF0462 PROTEIN C4ORF33 HOMOLOG"/>
    <property type="match status" value="1"/>
</dbReference>
<evidence type="ECO:0000256" key="1">
    <source>
        <dbReference type="ARBA" id="ARBA00038085"/>
    </source>
</evidence>
<dbReference type="AlphaFoldDB" id="A0A974DTC0"/>
<organism evidence="3 4">
    <name type="scientific">Xenopus laevis</name>
    <name type="common">African clawed frog</name>
    <dbReference type="NCBI Taxonomy" id="8355"/>
    <lineage>
        <taxon>Eukaryota</taxon>
        <taxon>Metazoa</taxon>
        <taxon>Chordata</taxon>
        <taxon>Craniata</taxon>
        <taxon>Vertebrata</taxon>
        <taxon>Euteleostomi</taxon>
        <taxon>Amphibia</taxon>
        <taxon>Batrachia</taxon>
        <taxon>Anura</taxon>
        <taxon>Pipoidea</taxon>
        <taxon>Pipidae</taxon>
        <taxon>Xenopodinae</taxon>
        <taxon>Xenopus</taxon>
        <taxon>Xenopus</taxon>
    </lineage>
</organism>
<name>A0A974DTC0_XENLA</name>
<feature type="chain" id="PRO_5037471085" evidence="2">
    <location>
        <begin position="25"/>
        <end position="244"/>
    </location>
</feature>
<dbReference type="EMBL" id="CM004467">
    <property type="protein sequence ID" value="OCT97080.1"/>
    <property type="molecule type" value="Genomic_DNA"/>
</dbReference>
<proteinExistence type="inferred from homology"/>
<evidence type="ECO:0000256" key="2">
    <source>
        <dbReference type="SAM" id="SignalP"/>
    </source>
</evidence>
<dbReference type="OMA" id="KFSLKWI"/>